<evidence type="ECO:0000313" key="2">
    <source>
        <dbReference type="EMBL" id="OCF55672.1"/>
    </source>
</evidence>
<dbReference type="OrthoDB" id="449052at2759"/>
<name>A0A1B9IJF2_9TREE</name>
<evidence type="ECO:0008006" key="4">
    <source>
        <dbReference type="Google" id="ProtNLM"/>
    </source>
</evidence>
<gene>
    <name evidence="2" type="ORF">L486_06423</name>
</gene>
<dbReference type="AlphaFoldDB" id="A0A1B9IJF2"/>
<dbReference type="Proteomes" id="UP000092583">
    <property type="component" value="Unassembled WGS sequence"/>
</dbReference>
<accession>A0A1B9IJF2</accession>
<proteinExistence type="predicted"/>
<dbReference type="SUPFAM" id="SSF54631">
    <property type="entry name" value="CBS-domain pair"/>
    <property type="match status" value="2"/>
</dbReference>
<dbReference type="InterPro" id="IPR046342">
    <property type="entry name" value="CBS_dom_sf"/>
</dbReference>
<reference evidence="3" key="2">
    <citation type="submission" date="2013-12" db="EMBL/GenBank/DDBJ databases">
        <title>Evolution of pathogenesis and genome organization in the Tremellales.</title>
        <authorList>
            <person name="Cuomo C."/>
            <person name="Litvintseva A."/>
            <person name="Heitman J."/>
            <person name="Chen Y."/>
            <person name="Sun S."/>
            <person name="Springer D."/>
            <person name="Dromer F."/>
            <person name="Young S."/>
            <person name="Zeng Q."/>
            <person name="Chapman S."/>
            <person name="Gujja S."/>
            <person name="Saif S."/>
            <person name="Birren B."/>
        </authorList>
    </citation>
    <scope>NUCLEOTIDE SEQUENCE [LARGE SCALE GENOMIC DNA]</scope>
    <source>
        <strain evidence="3">CBS 10435</strain>
    </source>
</reference>
<organism evidence="2 3">
    <name type="scientific">Kwoniella mangroviensis CBS 10435</name>
    <dbReference type="NCBI Taxonomy" id="1331196"/>
    <lineage>
        <taxon>Eukaryota</taxon>
        <taxon>Fungi</taxon>
        <taxon>Dikarya</taxon>
        <taxon>Basidiomycota</taxon>
        <taxon>Agaricomycotina</taxon>
        <taxon>Tremellomycetes</taxon>
        <taxon>Tremellales</taxon>
        <taxon>Cryptococcaceae</taxon>
        <taxon>Kwoniella</taxon>
    </lineage>
</organism>
<dbReference type="Gene3D" id="3.10.580.10">
    <property type="entry name" value="CBS-domain"/>
    <property type="match status" value="1"/>
</dbReference>
<sequence length="474" mass="51052">MLSTPQMDAHIAMDSSSSTRPSPRPAEGSAHRRRPSLTLSPHLAASHPVPVPSRHGTISNRSPRSAHETLSTSFSLKRRSKGSFSSLSLSGSLSLGSALLSSSADVFGEDDEDHIDVDAGDWLNASASEISFAEGEKVVRIAGATRVEEAVTLLLEQGTHYLLVELHDEQQTQAFFDYADLNTFLLLVLNAKPLGEGYSHGSDGECKEIVDRIHQGERIVVGDLCNISGKNPYYLVNANAPLRTFVQLYSRGVHRVAMSGGHVISHETVLRYLLGLDKPPSILEAPIGSRQLRLNLHPLISIPTSSSVLGAMQVMCQHGLRVLGVLDETRRTALTNESSPLLAPADEGKGGLISIVRVMDCARIVVPSEGKQALTLSLADLIKLVESEEAAGKERGEERMPIHTLPPTTTLIYACHLILATSSSRVFVRTDSAPSPLLSPTTEPPILPMSPAQLSPHCVLSIVDVFRCLVAVYT</sequence>
<dbReference type="STRING" id="1331196.A0A1B9IJF2"/>
<protein>
    <recommendedName>
        <fullName evidence="4">CBS domain-containing protein</fullName>
    </recommendedName>
</protein>
<evidence type="ECO:0000313" key="3">
    <source>
        <dbReference type="Proteomes" id="UP000092583"/>
    </source>
</evidence>
<feature type="region of interest" description="Disordered" evidence="1">
    <location>
        <begin position="1"/>
        <end position="74"/>
    </location>
</feature>
<evidence type="ECO:0000256" key="1">
    <source>
        <dbReference type="SAM" id="MobiDB-lite"/>
    </source>
</evidence>
<dbReference type="EMBL" id="KI669465">
    <property type="protein sequence ID" value="OCF55672.1"/>
    <property type="molecule type" value="Genomic_DNA"/>
</dbReference>
<keyword evidence="3" id="KW-1185">Reference proteome</keyword>
<feature type="compositionally biased region" description="Polar residues" evidence="1">
    <location>
        <begin position="56"/>
        <end position="72"/>
    </location>
</feature>
<reference evidence="2 3" key="1">
    <citation type="submission" date="2013-07" db="EMBL/GenBank/DDBJ databases">
        <title>The Genome Sequence of Kwoniella mangroviensis CBS10435.</title>
        <authorList>
            <consortium name="The Broad Institute Genome Sequencing Platform"/>
            <person name="Cuomo C."/>
            <person name="Litvintseva A."/>
            <person name="Chen Y."/>
            <person name="Heitman J."/>
            <person name="Sun S."/>
            <person name="Springer D."/>
            <person name="Dromer F."/>
            <person name="Young S.K."/>
            <person name="Zeng Q."/>
            <person name="Gargeya S."/>
            <person name="Fitzgerald M."/>
            <person name="Abouelleil A."/>
            <person name="Alvarado L."/>
            <person name="Berlin A.M."/>
            <person name="Chapman S.B."/>
            <person name="Dewar J."/>
            <person name="Goldberg J."/>
            <person name="Griggs A."/>
            <person name="Gujja S."/>
            <person name="Hansen M."/>
            <person name="Howarth C."/>
            <person name="Imamovic A."/>
            <person name="Larimer J."/>
            <person name="McCowan C."/>
            <person name="Murphy C."/>
            <person name="Pearson M."/>
            <person name="Priest M."/>
            <person name="Roberts A."/>
            <person name="Saif S."/>
            <person name="Shea T."/>
            <person name="Sykes S."/>
            <person name="Wortman J."/>
            <person name="Nusbaum C."/>
            <person name="Birren B."/>
        </authorList>
    </citation>
    <scope>NUCLEOTIDE SEQUENCE [LARGE SCALE GENOMIC DNA]</scope>
    <source>
        <strain evidence="2 3">CBS 10435</strain>
    </source>
</reference>